<keyword evidence="3" id="KW-0813">Transport</keyword>
<name>A0A498QYG0_9FIRM</name>
<evidence type="ECO:0000256" key="4">
    <source>
        <dbReference type="ARBA" id="ARBA00022475"/>
    </source>
</evidence>
<keyword evidence="7 9" id="KW-1133">Transmembrane helix</keyword>
<evidence type="ECO:0000256" key="9">
    <source>
        <dbReference type="SAM" id="Phobius"/>
    </source>
</evidence>
<comment type="similarity">
    <text evidence="2">Belongs to the amino acid-polyamine-organocation (APC) superfamily. Amino acid transporter (AAT) (TC 2.A.3.1) family.</text>
</comment>
<keyword evidence="6" id="KW-0029">Amino-acid transport</keyword>
<gene>
    <name evidence="11" type="ORF">LUCI_0423</name>
</gene>
<evidence type="ECO:0000256" key="5">
    <source>
        <dbReference type="ARBA" id="ARBA00022692"/>
    </source>
</evidence>
<evidence type="ECO:0000256" key="8">
    <source>
        <dbReference type="ARBA" id="ARBA00023136"/>
    </source>
</evidence>
<accession>A0A498QYG0</accession>
<keyword evidence="5 9" id="KW-0812">Transmembrane</keyword>
<feature type="transmembrane region" description="Helical" evidence="9">
    <location>
        <begin position="69"/>
        <end position="85"/>
    </location>
</feature>
<dbReference type="Proteomes" id="UP000277811">
    <property type="component" value="Unassembled WGS sequence"/>
</dbReference>
<dbReference type="InterPro" id="IPR004841">
    <property type="entry name" value="AA-permease/SLC12A_dom"/>
</dbReference>
<dbReference type="AlphaFoldDB" id="A0A498QYG0"/>
<reference evidence="11 12" key="1">
    <citation type="submission" date="2018-06" db="EMBL/GenBank/DDBJ databases">
        <authorList>
            <person name="Strepis N."/>
        </authorList>
    </citation>
    <scope>NUCLEOTIDE SEQUENCE [LARGE SCALE GENOMIC DNA]</scope>
    <source>
        <strain evidence="11">LUCI</strain>
    </source>
</reference>
<evidence type="ECO:0000256" key="2">
    <source>
        <dbReference type="ARBA" id="ARBA00008583"/>
    </source>
</evidence>
<dbReference type="PANTHER" id="PTHR43495:SF4">
    <property type="entry name" value="AROMATIC AMINO ACID TRANSPORT PROTEIN AROP"/>
    <property type="match status" value="1"/>
</dbReference>
<evidence type="ECO:0000259" key="10">
    <source>
        <dbReference type="Pfam" id="PF00324"/>
    </source>
</evidence>
<evidence type="ECO:0000256" key="3">
    <source>
        <dbReference type="ARBA" id="ARBA00022448"/>
    </source>
</evidence>
<evidence type="ECO:0000256" key="1">
    <source>
        <dbReference type="ARBA" id="ARBA00004651"/>
    </source>
</evidence>
<dbReference type="GO" id="GO:0055085">
    <property type="term" value="P:transmembrane transport"/>
    <property type="evidence" value="ECO:0007669"/>
    <property type="project" value="InterPro"/>
</dbReference>
<proteinExistence type="inferred from homology"/>
<dbReference type="EMBL" id="UPPP01000054">
    <property type="protein sequence ID" value="VBB05216.1"/>
    <property type="molecule type" value="Genomic_DNA"/>
</dbReference>
<keyword evidence="8 9" id="KW-0472">Membrane</keyword>
<evidence type="ECO:0000313" key="12">
    <source>
        <dbReference type="Proteomes" id="UP000277811"/>
    </source>
</evidence>
<keyword evidence="12" id="KW-1185">Reference proteome</keyword>
<evidence type="ECO:0000256" key="6">
    <source>
        <dbReference type="ARBA" id="ARBA00022970"/>
    </source>
</evidence>
<organism evidence="11 12">
    <name type="scientific">Lucifera butyrica</name>
    <dbReference type="NCBI Taxonomy" id="1351585"/>
    <lineage>
        <taxon>Bacteria</taxon>
        <taxon>Bacillati</taxon>
        <taxon>Bacillota</taxon>
        <taxon>Negativicutes</taxon>
        <taxon>Veillonellales</taxon>
        <taxon>Veillonellaceae</taxon>
        <taxon>Lucifera</taxon>
    </lineage>
</organism>
<dbReference type="OrthoDB" id="9780162at2"/>
<evidence type="ECO:0000313" key="11">
    <source>
        <dbReference type="EMBL" id="VBB05216.1"/>
    </source>
</evidence>
<protein>
    <submittedName>
        <fullName evidence="11">Amino acid permease</fullName>
    </submittedName>
</protein>
<feature type="transmembrane region" description="Helical" evidence="9">
    <location>
        <begin position="45"/>
        <end position="63"/>
    </location>
</feature>
<feature type="transmembrane region" description="Helical" evidence="9">
    <location>
        <begin position="6"/>
        <end position="25"/>
    </location>
</feature>
<dbReference type="Pfam" id="PF00324">
    <property type="entry name" value="AA_permease"/>
    <property type="match status" value="1"/>
</dbReference>
<dbReference type="PANTHER" id="PTHR43495">
    <property type="entry name" value="GABA PERMEASE"/>
    <property type="match status" value="1"/>
</dbReference>
<sequence length="95" mass="10990">MYLMALATISIIINWAIILIVQLKFHRQKERENKQILFKMPLYPFTSNISLAFLAAVVGIMSLMPDLRFSLYITPAWLICLYIGYKVKPAVKNKV</sequence>
<keyword evidence="4" id="KW-1003">Cell membrane</keyword>
<evidence type="ECO:0000256" key="7">
    <source>
        <dbReference type="ARBA" id="ARBA00022989"/>
    </source>
</evidence>
<comment type="subcellular location">
    <subcellularLocation>
        <location evidence="1">Cell membrane</location>
        <topology evidence="1">Multi-pass membrane protein</topology>
    </subcellularLocation>
</comment>
<feature type="domain" description="Amino acid permease/ SLC12A" evidence="10">
    <location>
        <begin position="2"/>
        <end position="88"/>
    </location>
</feature>
<dbReference type="GO" id="GO:0005886">
    <property type="term" value="C:plasma membrane"/>
    <property type="evidence" value="ECO:0007669"/>
    <property type="project" value="UniProtKB-SubCell"/>
</dbReference>
<dbReference type="GO" id="GO:0006865">
    <property type="term" value="P:amino acid transport"/>
    <property type="evidence" value="ECO:0007669"/>
    <property type="project" value="UniProtKB-KW"/>
</dbReference>